<evidence type="ECO:0000256" key="1">
    <source>
        <dbReference type="SAM" id="Phobius"/>
    </source>
</evidence>
<proteinExistence type="predicted"/>
<keyword evidence="1" id="KW-1133">Transmembrane helix</keyword>
<feature type="transmembrane region" description="Helical" evidence="1">
    <location>
        <begin position="91"/>
        <end position="115"/>
    </location>
</feature>
<dbReference type="EMBL" id="QVTD01000002">
    <property type="protein sequence ID" value="RFU66285.1"/>
    <property type="molecule type" value="Genomic_DNA"/>
</dbReference>
<reference evidence="2 3" key="1">
    <citation type="submission" date="2018-08" db="EMBL/GenBank/DDBJ databases">
        <title>Bacillus chawlae sp. nov., Bacillus glennii sp. nov., and Bacillus saganii sp. nov. Isolated from the Vehicle Assembly Building at Kennedy Space Center where the Viking Spacecraft were Assembled.</title>
        <authorList>
            <person name="Seuylemezian A."/>
            <person name="Vaishampayan P."/>
        </authorList>
    </citation>
    <scope>NUCLEOTIDE SEQUENCE [LARGE SCALE GENOMIC DNA]</scope>
    <source>
        <strain evidence="2 3">V44-8</strain>
    </source>
</reference>
<keyword evidence="3" id="KW-1185">Reference proteome</keyword>
<comment type="caution">
    <text evidence="2">The sequence shown here is derived from an EMBL/GenBank/DDBJ whole genome shotgun (WGS) entry which is preliminary data.</text>
</comment>
<dbReference type="Pfam" id="PF04134">
    <property type="entry name" value="DCC1-like"/>
    <property type="match status" value="1"/>
</dbReference>
<accession>A0A372LIT0</accession>
<organism evidence="2 3">
    <name type="scientific">Peribacillus glennii</name>
    <dbReference type="NCBI Taxonomy" id="2303991"/>
    <lineage>
        <taxon>Bacteria</taxon>
        <taxon>Bacillati</taxon>
        <taxon>Bacillota</taxon>
        <taxon>Bacilli</taxon>
        <taxon>Bacillales</taxon>
        <taxon>Bacillaceae</taxon>
        <taxon>Peribacillus</taxon>
    </lineage>
</organism>
<keyword evidence="1" id="KW-0472">Membrane</keyword>
<dbReference type="GO" id="GO:0015035">
    <property type="term" value="F:protein-disulfide reductase activity"/>
    <property type="evidence" value="ECO:0007669"/>
    <property type="project" value="InterPro"/>
</dbReference>
<evidence type="ECO:0000313" key="2">
    <source>
        <dbReference type="EMBL" id="RFU66285.1"/>
    </source>
</evidence>
<name>A0A372LIT0_9BACI</name>
<dbReference type="InterPro" id="IPR007263">
    <property type="entry name" value="DCC1-like"/>
</dbReference>
<protein>
    <submittedName>
        <fullName evidence="2">DUF393 domain-containing protein</fullName>
    </submittedName>
</protein>
<gene>
    <name evidence="2" type="ORF">D0466_01555</name>
</gene>
<sequence>MVLSIKGCGRLTDTALYDAECILCRKTKQAISAFDWLDSIKWASLQEYEKQNHTIHFNKKQLREEMHLVTKKGKVLKGFYAVRRIMVKCPLLFLIGAFCYIPSVPLIGVPLYRFIAARRHLFLSKECKDGKCSL</sequence>
<dbReference type="Proteomes" id="UP000262939">
    <property type="component" value="Unassembled WGS sequence"/>
</dbReference>
<keyword evidence="1" id="KW-0812">Transmembrane</keyword>
<dbReference type="AlphaFoldDB" id="A0A372LIT0"/>
<evidence type="ECO:0000313" key="3">
    <source>
        <dbReference type="Proteomes" id="UP000262939"/>
    </source>
</evidence>